<protein>
    <submittedName>
        <fullName evidence="1">Uncharacterized protein</fullName>
    </submittedName>
</protein>
<evidence type="ECO:0000313" key="1">
    <source>
        <dbReference type="EMBL" id="CAD9493884.1"/>
    </source>
</evidence>
<dbReference type="AlphaFoldDB" id="A0A7S2HL69"/>
<name>A0A7S2HL69_9DINO</name>
<sequence>MVLDKGAGPHMNYNHKTEDDDHLFQIVGSAFTTELVNLPGRSKPEKVQVHQVNGPQIELANGGTSFLLWEDCAFGHKLQTDLGTVKKSWRKRGYNEQGIMLEIAAKRNLQTRELREAGVLGHHHHPELPDYLGGSKPVMKLWQATKDADAERMEAVKAKLFAGPSKK</sequence>
<reference evidence="1" key="1">
    <citation type="submission" date="2021-01" db="EMBL/GenBank/DDBJ databases">
        <authorList>
            <person name="Corre E."/>
            <person name="Pelletier E."/>
            <person name="Niang G."/>
            <person name="Scheremetjew M."/>
            <person name="Finn R."/>
            <person name="Kale V."/>
            <person name="Holt S."/>
            <person name="Cochrane G."/>
            <person name="Meng A."/>
            <person name="Brown T."/>
            <person name="Cohen L."/>
        </authorList>
    </citation>
    <scope>NUCLEOTIDE SEQUENCE</scope>
    <source>
        <strain evidence="1">CCMP2222</strain>
    </source>
</reference>
<accession>A0A7S2HL69</accession>
<dbReference type="EMBL" id="HBGQ01074411">
    <property type="protein sequence ID" value="CAD9493884.1"/>
    <property type="molecule type" value="Transcribed_RNA"/>
</dbReference>
<gene>
    <name evidence="1" type="ORF">AAND1436_LOCUS35641</name>
</gene>
<proteinExistence type="predicted"/>
<organism evidence="1">
    <name type="scientific">Alexandrium andersonii</name>
    <dbReference type="NCBI Taxonomy" id="327968"/>
    <lineage>
        <taxon>Eukaryota</taxon>
        <taxon>Sar</taxon>
        <taxon>Alveolata</taxon>
        <taxon>Dinophyceae</taxon>
        <taxon>Gonyaulacales</taxon>
        <taxon>Pyrocystaceae</taxon>
        <taxon>Alexandrium</taxon>
    </lineage>
</organism>